<dbReference type="PANTHER" id="PTHR46903:SF1">
    <property type="entry name" value="CCHC-TYPE DOMAIN-CONTAINING PROTEIN"/>
    <property type="match status" value="1"/>
</dbReference>
<dbReference type="PANTHER" id="PTHR46903">
    <property type="entry name" value="C2H2-TYPE DOMAIN-CONTAINING PROTEIN"/>
    <property type="match status" value="1"/>
</dbReference>
<dbReference type="InParanoid" id="E9I1U7"/>
<proteinExistence type="predicted"/>
<reference evidence="2 3" key="1">
    <citation type="journal article" date="2011" name="Science">
        <title>The ecoresponsive genome of Daphnia pulex.</title>
        <authorList>
            <person name="Colbourne J.K."/>
            <person name="Pfrender M.E."/>
            <person name="Gilbert D."/>
            <person name="Thomas W.K."/>
            <person name="Tucker A."/>
            <person name="Oakley T.H."/>
            <person name="Tokishita S."/>
            <person name="Aerts A."/>
            <person name="Arnold G.J."/>
            <person name="Basu M.K."/>
            <person name="Bauer D.J."/>
            <person name="Caceres C.E."/>
            <person name="Carmel L."/>
            <person name="Casola C."/>
            <person name="Choi J.H."/>
            <person name="Detter J.C."/>
            <person name="Dong Q."/>
            <person name="Dusheyko S."/>
            <person name="Eads B.D."/>
            <person name="Frohlich T."/>
            <person name="Geiler-Samerotte K.A."/>
            <person name="Gerlach D."/>
            <person name="Hatcher P."/>
            <person name="Jogdeo S."/>
            <person name="Krijgsveld J."/>
            <person name="Kriventseva E.V."/>
            <person name="Kultz D."/>
            <person name="Laforsch C."/>
            <person name="Lindquist E."/>
            <person name="Lopez J."/>
            <person name="Manak J.R."/>
            <person name="Muller J."/>
            <person name="Pangilinan J."/>
            <person name="Patwardhan R.P."/>
            <person name="Pitluck S."/>
            <person name="Pritham E.J."/>
            <person name="Rechtsteiner A."/>
            <person name="Rho M."/>
            <person name="Rogozin I.B."/>
            <person name="Sakarya O."/>
            <person name="Salamov A."/>
            <person name="Schaack S."/>
            <person name="Shapiro H."/>
            <person name="Shiga Y."/>
            <person name="Skalitzky C."/>
            <person name="Smith Z."/>
            <person name="Souvorov A."/>
            <person name="Sung W."/>
            <person name="Tang Z."/>
            <person name="Tsuchiya D."/>
            <person name="Tu H."/>
            <person name="Vos H."/>
            <person name="Wang M."/>
            <person name="Wolf Y.I."/>
            <person name="Yamagata H."/>
            <person name="Yamada T."/>
            <person name="Ye Y."/>
            <person name="Shaw J.R."/>
            <person name="Andrews J."/>
            <person name="Crease T.J."/>
            <person name="Tang H."/>
            <person name="Lucas S.M."/>
            <person name="Robertson H.M."/>
            <person name="Bork P."/>
            <person name="Koonin E.V."/>
            <person name="Zdobnov E.M."/>
            <person name="Grigoriev I.V."/>
            <person name="Lynch M."/>
            <person name="Boore J.L."/>
        </authorList>
    </citation>
    <scope>NUCLEOTIDE SEQUENCE [LARGE SCALE GENOMIC DNA]</scope>
</reference>
<dbReference type="InterPro" id="IPR005312">
    <property type="entry name" value="DUF1759"/>
</dbReference>
<accession>E9I1U7</accession>
<evidence type="ECO:0000313" key="2">
    <source>
        <dbReference type="EMBL" id="EFX62033.1"/>
    </source>
</evidence>
<dbReference type="OrthoDB" id="7744478at2759"/>
<feature type="compositionally biased region" description="Low complexity" evidence="1">
    <location>
        <begin position="374"/>
        <end position="394"/>
    </location>
</feature>
<dbReference type="KEGG" id="dpx:DAPPUDRAFT_271182"/>
<evidence type="ECO:0000313" key="3">
    <source>
        <dbReference type="Proteomes" id="UP000000305"/>
    </source>
</evidence>
<dbReference type="AlphaFoldDB" id="E9I1U7"/>
<dbReference type="Proteomes" id="UP000000305">
    <property type="component" value="Unassembled WGS sequence"/>
</dbReference>
<dbReference type="EMBL" id="GL733881">
    <property type="protein sequence ID" value="EFX62033.1"/>
    <property type="molecule type" value="Genomic_DNA"/>
</dbReference>
<dbReference type="eggNOG" id="ENOG502TKWA">
    <property type="taxonomic scope" value="Eukaryota"/>
</dbReference>
<feature type="region of interest" description="Disordered" evidence="1">
    <location>
        <begin position="338"/>
        <end position="394"/>
    </location>
</feature>
<name>E9I1U7_DAPPU</name>
<gene>
    <name evidence="2" type="ORF">DAPPUDRAFT_271182</name>
</gene>
<evidence type="ECO:0000256" key="1">
    <source>
        <dbReference type="SAM" id="MobiDB-lite"/>
    </source>
</evidence>
<dbReference type="HOGENOM" id="CLU_035079_0_0_1"/>
<organism evidence="2 3">
    <name type="scientific">Daphnia pulex</name>
    <name type="common">Water flea</name>
    <dbReference type="NCBI Taxonomy" id="6669"/>
    <lineage>
        <taxon>Eukaryota</taxon>
        <taxon>Metazoa</taxon>
        <taxon>Ecdysozoa</taxon>
        <taxon>Arthropoda</taxon>
        <taxon>Crustacea</taxon>
        <taxon>Branchiopoda</taxon>
        <taxon>Diplostraca</taxon>
        <taxon>Cladocera</taxon>
        <taxon>Anomopoda</taxon>
        <taxon>Daphniidae</taxon>
        <taxon>Daphnia</taxon>
    </lineage>
</organism>
<dbReference type="Pfam" id="PF03564">
    <property type="entry name" value="DUF1759"/>
    <property type="match status" value="1"/>
</dbReference>
<keyword evidence="3" id="KW-1185">Reference proteome</keyword>
<dbReference type="PhylomeDB" id="E9I1U7"/>
<feature type="compositionally biased region" description="Polar residues" evidence="1">
    <location>
        <begin position="343"/>
        <end position="357"/>
    </location>
</feature>
<sequence>MAEDIATFTIDQCRGRQKVLRQKITGYCTRMRKVITNKLSRREATRLLDEARTLLGDSGPINDRLLELLEEAEGEQQQESFLRYGGDVDTVADEVAAYISSREGDEASVPGWDPADPEVVAARQRAQDAAKPVARVHAPDEWITNYCSGREKPFVYSGDHSHTSVRVDLEVYSGRALDWFEWIDLFHSLVHQTGKAPGEKLAILKRNVRGETADLVYGLGGGELAYKESLRRLKETCGSRAVIRAAHLQALDRVEPPTPATFRRFAEKVRTHLFNLTWIGDTGHADLIERLTQKLQPHDRLHWNDGQRGGLERRTMNEFGHWLCTRAAAYQNAYSIAAEQHQRSNNPERPPQTGNNPHHQKRHSRAHQASTNHRAGPARGAPAPTPREGTTPAS</sequence>
<protein>
    <submittedName>
        <fullName evidence="2">Uncharacterized protein</fullName>
    </submittedName>
</protein>